<feature type="transmembrane region" description="Helical" evidence="6">
    <location>
        <begin position="203"/>
        <end position="221"/>
    </location>
</feature>
<gene>
    <name evidence="8" type="primary">LOC120283839</name>
</gene>
<feature type="binding site" evidence="5">
    <location>
        <position position="332"/>
    </location>
    <ligand>
        <name>Zn(2+)</name>
        <dbReference type="ChEBI" id="CHEBI:29105"/>
    </ligand>
</feature>
<sequence length="363" mass="41706">MSCCSTVTLDKAYSFKGEQQIKHMLLSPRVEKEIKMEPCKEDNYELVSFDALPNFLKDNEFILNYYRSEWPWKQTLLSLFSVHNETLNIWTHLIGFFIFLALTICAVSMVPFGSQPEVNGIEINKTNLSVITLPSIDHMISSSFNWYLPTYIEKEIANEAQGTVTRWPFYAYLFGAMLCLFTSSACHLLSCHSEKCAYTMLRLDYSGISTLIVTSFYPLVYYSFMCLPFYRNLYIGFITAFGIATIMVSLFPVFQTPQFRSVRALLFFCMGVSGLVPIMHKVFVFGHQPVAMITTVYELVMGLFYGVGVIVYAARVPERWWPGKFDLIGHSHQLFHVLVIAGAYTHYLASVMYLNWRDMEGQC</sequence>
<feature type="transmembrane region" description="Helical" evidence="6">
    <location>
        <begin position="169"/>
        <end position="191"/>
    </location>
</feature>
<evidence type="ECO:0000256" key="2">
    <source>
        <dbReference type="ARBA" id="ARBA00022692"/>
    </source>
</evidence>
<dbReference type="GO" id="GO:0046872">
    <property type="term" value="F:metal ion binding"/>
    <property type="evidence" value="ECO:0007669"/>
    <property type="project" value="UniProtKB-KW"/>
</dbReference>
<keyword evidence="4 6" id="KW-0472">Membrane</keyword>
<feature type="transmembrane region" description="Helical" evidence="6">
    <location>
        <begin position="265"/>
        <end position="284"/>
    </location>
</feature>
<keyword evidence="5" id="KW-0862">Zinc</keyword>
<keyword evidence="7" id="KW-1185">Reference proteome</keyword>
<dbReference type="Proteomes" id="UP001515500">
    <property type="component" value="Chromosome 19"/>
</dbReference>
<evidence type="ECO:0000256" key="4">
    <source>
        <dbReference type="ARBA" id="ARBA00023136"/>
    </source>
</evidence>
<keyword evidence="2 6" id="KW-0812">Transmembrane</keyword>
<evidence type="ECO:0000313" key="7">
    <source>
        <dbReference type="Proteomes" id="UP001515500"/>
    </source>
</evidence>
<feature type="binding site" evidence="5">
    <location>
        <position position="187"/>
    </location>
    <ligand>
        <name>Zn(2+)</name>
        <dbReference type="ChEBI" id="CHEBI:29105"/>
    </ligand>
</feature>
<dbReference type="GO" id="GO:0009744">
    <property type="term" value="P:response to sucrose"/>
    <property type="evidence" value="ECO:0007669"/>
    <property type="project" value="UniProtKB-ARBA"/>
</dbReference>
<comment type="subcellular location">
    <subcellularLocation>
        <location evidence="1">Membrane</location>
        <topology evidence="1">Multi-pass membrane protein</topology>
    </subcellularLocation>
</comment>
<dbReference type="GO" id="GO:0016020">
    <property type="term" value="C:membrane"/>
    <property type="evidence" value="ECO:0007669"/>
    <property type="project" value="UniProtKB-SubCell"/>
</dbReference>
<name>A0AB40D5U7_DIOCR</name>
<evidence type="ECO:0000256" key="3">
    <source>
        <dbReference type="ARBA" id="ARBA00022989"/>
    </source>
</evidence>
<dbReference type="PANTHER" id="PTHR20855:SF113">
    <property type="entry name" value="HAEMOLYSIN-III RELATED FAMILY PROTEIN, EXPRESSED"/>
    <property type="match status" value="1"/>
</dbReference>
<proteinExistence type="predicted"/>
<accession>A0AB40D5U7</accession>
<feature type="transmembrane region" description="Helical" evidence="6">
    <location>
        <begin position="89"/>
        <end position="110"/>
    </location>
</feature>
<protein>
    <submittedName>
        <fullName evidence="8">Heptahelical transmembrane protein 4-like</fullName>
    </submittedName>
</protein>
<feature type="binding site" evidence="5">
    <location>
        <position position="336"/>
    </location>
    <ligand>
        <name>Zn(2+)</name>
        <dbReference type="ChEBI" id="CHEBI:29105"/>
    </ligand>
</feature>
<dbReference type="Pfam" id="PF03006">
    <property type="entry name" value="HlyIII"/>
    <property type="match status" value="1"/>
</dbReference>
<dbReference type="AlphaFoldDB" id="A0AB40D5U7"/>
<keyword evidence="5" id="KW-0479">Metal-binding</keyword>
<evidence type="ECO:0000256" key="1">
    <source>
        <dbReference type="ARBA" id="ARBA00004141"/>
    </source>
</evidence>
<organism evidence="7 8">
    <name type="scientific">Dioscorea cayennensis subsp. rotundata</name>
    <name type="common">White Guinea yam</name>
    <name type="synonym">Dioscorea rotundata</name>
    <dbReference type="NCBI Taxonomy" id="55577"/>
    <lineage>
        <taxon>Eukaryota</taxon>
        <taxon>Viridiplantae</taxon>
        <taxon>Streptophyta</taxon>
        <taxon>Embryophyta</taxon>
        <taxon>Tracheophyta</taxon>
        <taxon>Spermatophyta</taxon>
        <taxon>Magnoliopsida</taxon>
        <taxon>Liliopsida</taxon>
        <taxon>Dioscoreales</taxon>
        <taxon>Dioscoreaceae</taxon>
        <taxon>Dioscorea</taxon>
    </lineage>
</organism>
<dbReference type="InterPro" id="IPR004254">
    <property type="entry name" value="AdipoR/HlyIII-related"/>
</dbReference>
<dbReference type="PANTHER" id="PTHR20855">
    <property type="entry name" value="ADIPOR/PROGESTIN RECEPTOR-RELATED"/>
    <property type="match status" value="1"/>
</dbReference>
<reference evidence="8" key="1">
    <citation type="submission" date="2025-08" db="UniProtKB">
        <authorList>
            <consortium name="RefSeq"/>
        </authorList>
    </citation>
    <scope>IDENTIFICATION</scope>
</reference>
<dbReference type="GO" id="GO:0009725">
    <property type="term" value="P:response to hormone"/>
    <property type="evidence" value="ECO:0007669"/>
    <property type="project" value="UniProtKB-ARBA"/>
</dbReference>
<feature type="transmembrane region" description="Helical" evidence="6">
    <location>
        <begin position="290"/>
        <end position="313"/>
    </location>
</feature>
<evidence type="ECO:0000313" key="8">
    <source>
        <dbReference type="RefSeq" id="XP_039146536.1"/>
    </source>
</evidence>
<feature type="transmembrane region" description="Helical" evidence="6">
    <location>
        <begin position="233"/>
        <end position="253"/>
    </location>
</feature>
<feature type="transmembrane region" description="Helical" evidence="6">
    <location>
        <begin position="334"/>
        <end position="356"/>
    </location>
</feature>
<keyword evidence="3 6" id="KW-1133">Transmembrane helix</keyword>
<dbReference type="RefSeq" id="XP_039146536.1">
    <property type="nucleotide sequence ID" value="XM_039290602.1"/>
</dbReference>
<evidence type="ECO:0000256" key="5">
    <source>
        <dbReference type="PIRSR" id="PIRSR604254-1"/>
    </source>
</evidence>
<dbReference type="GeneID" id="120283839"/>
<evidence type="ECO:0000256" key="6">
    <source>
        <dbReference type="SAM" id="Phobius"/>
    </source>
</evidence>
<dbReference type="GO" id="GO:0038023">
    <property type="term" value="F:signaling receptor activity"/>
    <property type="evidence" value="ECO:0007669"/>
    <property type="project" value="TreeGrafter"/>
</dbReference>